<accession>A0A3C1KIR3</accession>
<dbReference type="InterPro" id="IPR009078">
    <property type="entry name" value="Ferritin-like_SF"/>
</dbReference>
<dbReference type="AlphaFoldDB" id="A0A3C1KIR3"/>
<proteinExistence type="predicted"/>
<dbReference type="InterPro" id="IPR012347">
    <property type="entry name" value="Ferritin-like"/>
</dbReference>
<reference evidence="2 3" key="1">
    <citation type="journal article" date="2018" name="Nat. Biotechnol.">
        <title>A standardized bacterial taxonomy based on genome phylogeny substantially revises the tree of life.</title>
        <authorList>
            <person name="Parks D.H."/>
            <person name="Chuvochina M."/>
            <person name="Waite D.W."/>
            <person name="Rinke C."/>
            <person name="Skarshewski A."/>
            <person name="Chaumeil P.A."/>
            <person name="Hugenholtz P."/>
        </authorList>
    </citation>
    <scope>NUCLEOTIDE SEQUENCE [LARGE SCALE GENOMIC DNA]</scope>
    <source>
        <strain evidence="2">UBA9158</strain>
    </source>
</reference>
<gene>
    <name evidence="2" type="ORF">DCP75_00785</name>
</gene>
<evidence type="ECO:0000313" key="3">
    <source>
        <dbReference type="Proteomes" id="UP000259273"/>
    </source>
</evidence>
<sequence length="169" mass="18841">MLHNELALFLAHSLALESEARERYLELSESLAAHHNGDAAAFFQRMAREAEQHMEEVAELAADQALPQLQPWDYTWPGPEAPESASYEALHYRMSLGEAMHLALGKERDAAAYYRQAANASLDAETRRVAAGFATEEERHAAALEAMIAELDEPGEHHRLDEDDPHLPA</sequence>
<dbReference type="STRING" id="1121937.GCA_000423125_02595"/>
<name>A0A3C1KIR3_9GAMM</name>
<dbReference type="Gene3D" id="1.20.1260.10">
    <property type="match status" value="1"/>
</dbReference>
<comment type="caution">
    <text evidence="2">The sequence shown here is derived from an EMBL/GenBank/DDBJ whole genome shotgun (WGS) entry which is preliminary data.</text>
</comment>
<dbReference type="SUPFAM" id="SSF47240">
    <property type="entry name" value="Ferritin-like"/>
    <property type="match status" value="1"/>
</dbReference>
<dbReference type="InterPro" id="IPR003251">
    <property type="entry name" value="Rr_diiron-bd_dom"/>
</dbReference>
<protein>
    <submittedName>
        <fullName evidence="2">Rubrerythrin</fullName>
    </submittedName>
</protein>
<organism evidence="2 3">
    <name type="scientific">Haliea salexigens</name>
    <dbReference type="NCBI Taxonomy" id="287487"/>
    <lineage>
        <taxon>Bacteria</taxon>
        <taxon>Pseudomonadati</taxon>
        <taxon>Pseudomonadota</taxon>
        <taxon>Gammaproteobacteria</taxon>
        <taxon>Cellvibrionales</taxon>
        <taxon>Halieaceae</taxon>
        <taxon>Haliea</taxon>
    </lineage>
</organism>
<evidence type="ECO:0000259" key="1">
    <source>
        <dbReference type="Pfam" id="PF02915"/>
    </source>
</evidence>
<dbReference type="CDD" id="cd01045">
    <property type="entry name" value="Ferritin_like_AB"/>
    <property type="match status" value="1"/>
</dbReference>
<feature type="domain" description="Rubrerythrin diiron-binding" evidence="1">
    <location>
        <begin position="9"/>
        <end position="147"/>
    </location>
</feature>
<dbReference type="Proteomes" id="UP000259273">
    <property type="component" value="Unassembled WGS sequence"/>
</dbReference>
<dbReference type="Pfam" id="PF02915">
    <property type="entry name" value="Rubrerythrin"/>
    <property type="match status" value="1"/>
</dbReference>
<dbReference type="GO" id="GO:0016491">
    <property type="term" value="F:oxidoreductase activity"/>
    <property type="evidence" value="ECO:0007669"/>
    <property type="project" value="InterPro"/>
</dbReference>
<evidence type="ECO:0000313" key="2">
    <source>
        <dbReference type="EMBL" id="HAN26274.1"/>
    </source>
</evidence>
<dbReference type="EMBL" id="DMND01000016">
    <property type="protein sequence ID" value="HAN26274.1"/>
    <property type="molecule type" value="Genomic_DNA"/>
</dbReference>
<dbReference type="GO" id="GO:0046872">
    <property type="term" value="F:metal ion binding"/>
    <property type="evidence" value="ECO:0007669"/>
    <property type="project" value="InterPro"/>
</dbReference>